<name>A0A2U2CB06_9RHOB</name>
<dbReference type="InterPro" id="IPR050109">
    <property type="entry name" value="HTH-type_TetR-like_transc_reg"/>
</dbReference>
<dbReference type="AlphaFoldDB" id="A0A2U2CB06"/>
<dbReference type="GeneID" id="94365133"/>
<feature type="DNA-binding region" description="H-T-H motif" evidence="2">
    <location>
        <begin position="39"/>
        <end position="58"/>
    </location>
</feature>
<reference evidence="4 5" key="1">
    <citation type="submission" date="2018-05" db="EMBL/GenBank/DDBJ databases">
        <title>Pararhodobacter marina sp. nov., isolated from deep-sea water of the Indian Ocean.</title>
        <authorList>
            <person name="Lai Q.Sr."/>
            <person name="Liu X."/>
            <person name="Shao Z."/>
        </authorList>
    </citation>
    <scope>NUCLEOTIDE SEQUENCE [LARGE SCALE GENOMIC DNA]</scope>
    <source>
        <strain evidence="4 5">CIC4N-9</strain>
    </source>
</reference>
<dbReference type="PROSITE" id="PS50977">
    <property type="entry name" value="HTH_TETR_2"/>
    <property type="match status" value="1"/>
</dbReference>
<dbReference type="EMBL" id="QEYD01000005">
    <property type="protein sequence ID" value="PWE29050.1"/>
    <property type="molecule type" value="Genomic_DNA"/>
</dbReference>
<dbReference type="InterPro" id="IPR023772">
    <property type="entry name" value="DNA-bd_HTH_TetR-type_CS"/>
</dbReference>
<evidence type="ECO:0000313" key="4">
    <source>
        <dbReference type="EMBL" id="PWE29050.1"/>
    </source>
</evidence>
<sequence length="226" mass="23828">MTKAATQRSERVFERGEAQDAILDAAEIAFAASGFHGATTRAIAEGAGANAALIHYYFGSKEALFEAVIARRSGAINDERRDRLAALHAAGNVTLEAVIDALLRPTITLGHDSTRGGAHFTRLLSHVASGTDERSVRITSTYYDAIARVFIDELRAVVPGLDRAAAVRGYLNAVAIGISLMAPTGRRQVLSGGVSRAEDAEDVDDTLDGAVRFIAAGIRALARPAA</sequence>
<dbReference type="RefSeq" id="WP_109533099.1">
    <property type="nucleotide sequence ID" value="NZ_QEYD01000005.1"/>
</dbReference>
<dbReference type="GO" id="GO:0003700">
    <property type="term" value="F:DNA-binding transcription factor activity"/>
    <property type="evidence" value="ECO:0007669"/>
    <property type="project" value="TreeGrafter"/>
</dbReference>
<dbReference type="Proteomes" id="UP000244940">
    <property type="component" value="Unassembled WGS sequence"/>
</dbReference>
<feature type="domain" description="HTH tetR-type" evidence="3">
    <location>
        <begin position="16"/>
        <end position="76"/>
    </location>
</feature>
<dbReference type="Gene3D" id="1.10.357.10">
    <property type="entry name" value="Tetracycline Repressor, domain 2"/>
    <property type="match status" value="1"/>
</dbReference>
<evidence type="ECO:0000256" key="1">
    <source>
        <dbReference type="ARBA" id="ARBA00023125"/>
    </source>
</evidence>
<dbReference type="PROSITE" id="PS01081">
    <property type="entry name" value="HTH_TETR_1"/>
    <property type="match status" value="1"/>
</dbReference>
<dbReference type="InterPro" id="IPR036271">
    <property type="entry name" value="Tet_transcr_reg_TetR-rel_C_sf"/>
</dbReference>
<dbReference type="PRINTS" id="PR00455">
    <property type="entry name" value="HTHTETR"/>
</dbReference>
<proteinExistence type="predicted"/>
<keyword evidence="5" id="KW-1185">Reference proteome</keyword>
<dbReference type="PANTHER" id="PTHR30055">
    <property type="entry name" value="HTH-TYPE TRANSCRIPTIONAL REGULATOR RUTR"/>
    <property type="match status" value="1"/>
</dbReference>
<evidence type="ECO:0000313" key="5">
    <source>
        <dbReference type="Proteomes" id="UP000244940"/>
    </source>
</evidence>
<dbReference type="InterPro" id="IPR041586">
    <property type="entry name" value="PsrA_TetR_C"/>
</dbReference>
<evidence type="ECO:0000259" key="3">
    <source>
        <dbReference type="PROSITE" id="PS50977"/>
    </source>
</evidence>
<dbReference type="SUPFAM" id="SSF46689">
    <property type="entry name" value="Homeodomain-like"/>
    <property type="match status" value="1"/>
</dbReference>
<dbReference type="GO" id="GO:0000976">
    <property type="term" value="F:transcription cis-regulatory region binding"/>
    <property type="evidence" value="ECO:0007669"/>
    <property type="project" value="TreeGrafter"/>
</dbReference>
<dbReference type="Pfam" id="PF17939">
    <property type="entry name" value="TetR_C_30"/>
    <property type="match status" value="1"/>
</dbReference>
<dbReference type="OrthoDB" id="2356263at2"/>
<dbReference type="SUPFAM" id="SSF48498">
    <property type="entry name" value="Tetracyclin repressor-like, C-terminal domain"/>
    <property type="match status" value="1"/>
</dbReference>
<comment type="caution">
    <text evidence="4">The sequence shown here is derived from an EMBL/GenBank/DDBJ whole genome shotgun (WGS) entry which is preliminary data.</text>
</comment>
<dbReference type="InterPro" id="IPR009057">
    <property type="entry name" value="Homeodomain-like_sf"/>
</dbReference>
<organism evidence="4 5">
    <name type="scientific">Pararhodobacter marinus</name>
    <dbReference type="NCBI Taxonomy" id="2184063"/>
    <lineage>
        <taxon>Bacteria</taxon>
        <taxon>Pseudomonadati</taxon>
        <taxon>Pseudomonadota</taxon>
        <taxon>Alphaproteobacteria</taxon>
        <taxon>Rhodobacterales</taxon>
        <taxon>Paracoccaceae</taxon>
        <taxon>Pararhodobacter</taxon>
    </lineage>
</organism>
<dbReference type="Pfam" id="PF00440">
    <property type="entry name" value="TetR_N"/>
    <property type="match status" value="1"/>
</dbReference>
<protein>
    <submittedName>
        <fullName evidence="4">TetR/AcrR family transcriptional regulator</fullName>
    </submittedName>
</protein>
<dbReference type="InterPro" id="IPR001647">
    <property type="entry name" value="HTH_TetR"/>
</dbReference>
<accession>A0A2U2CB06</accession>
<evidence type="ECO:0000256" key="2">
    <source>
        <dbReference type="PROSITE-ProRule" id="PRU00335"/>
    </source>
</evidence>
<keyword evidence="1 2" id="KW-0238">DNA-binding</keyword>
<gene>
    <name evidence="4" type="ORF">C4N9_09545</name>
</gene>
<dbReference type="PANTHER" id="PTHR30055:SF235">
    <property type="entry name" value="TRANSCRIPTIONAL REGULATORY PROTEIN"/>
    <property type="match status" value="1"/>
</dbReference>